<dbReference type="EMBL" id="RRCN01000001">
    <property type="protein sequence ID" value="RRJ62945.1"/>
    <property type="molecule type" value="Genomic_DNA"/>
</dbReference>
<dbReference type="Proteomes" id="UP000267017">
    <property type="component" value="Unassembled WGS sequence"/>
</dbReference>
<reference evidence="1 2" key="1">
    <citation type="submission" date="2018-11" db="EMBL/GenBank/DDBJ databases">
        <title>Genome sequencing of Paenibacillus sp. KCOM 3021 (= ChDC PVNT-B20).</title>
        <authorList>
            <person name="Kook J.-K."/>
            <person name="Park S.-N."/>
            <person name="Lim Y.K."/>
        </authorList>
    </citation>
    <scope>NUCLEOTIDE SEQUENCE [LARGE SCALE GENOMIC DNA]</scope>
    <source>
        <strain evidence="1 2">KCOM 3021</strain>
    </source>
</reference>
<comment type="caution">
    <text evidence="1">The sequence shown here is derived from an EMBL/GenBank/DDBJ whole genome shotgun (WGS) entry which is preliminary data.</text>
</comment>
<sequence>MKKSQRLCVSTIIYATLVLFFLTPFYPVLAGKPSQEEQFHAHESIIYNLIDHGLEPLEKQKIHIRIEQSAKLNNAKSIDNLSATISTAGEVFGETSDSFSGMKIPDGFSHETRDAMKEIHLFFTMGFKALEQSMGYFSQYQKNHDPAMRAAYSLKYQEGFTLIDGGLTCLETLKRGLFPEEFKNVWVKERLYNLRSRSIPNK</sequence>
<dbReference type="RefSeq" id="WP_128630824.1">
    <property type="nucleotide sequence ID" value="NZ_RRCN01000001.1"/>
</dbReference>
<keyword evidence="2" id="KW-1185">Reference proteome</keyword>
<accession>A0A3P3TXW2</accession>
<protein>
    <submittedName>
        <fullName evidence="1">Uncharacterized protein</fullName>
    </submittedName>
</protein>
<evidence type="ECO:0000313" key="1">
    <source>
        <dbReference type="EMBL" id="RRJ62945.1"/>
    </source>
</evidence>
<proteinExistence type="predicted"/>
<dbReference type="OrthoDB" id="2687365at2"/>
<dbReference type="AlphaFoldDB" id="A0A3P3TXW2"/>
<gene>
    <name evidence="1" type="ORF">EHV15_08420</name>
</gene>
<organism evidence="1 2">
    <name type="scientific">Paenibacillus oralis</name>
    <dbReference type="NCBI Taxonomy" id="2490856"/>
    <lineage>
        <taxon>Bacteria</taxon>
        <taxon>Bacillati</taxon>
        <taxon>Bacillota</taxon>
        <taxon>Bacilli</taxon>
        <taxon>Bacillales</taxon>
        <taxon>Paenibacillaceae</taxon>
        <taxon>Paenibacillus</taxon>
    </lineage>
</organism>
<name>A0A3P3TXW2_9BACL</name>
<evidence type="ECO:0000313" key="2">
    <source>
        <dbReference type="Proteomes" id="UP000267017"/>
    </source>
</evidence>